<dbReference type="SUPFAM" id="SSF48403">
    <property type="entry name" value="Ankyrin repeat"/>
    <property type="match status" value="1"/>
</dbReference>
<dbReference type="STRING" id="43265.A0A545ULH0"/>
<keyword evidence="2 3" id="KW-0040">ANK repeat</keyword>
<organism evidence="5 6">
    <name type="scientific">Cordyceps javanica</name>
    <dbReference type="NCBI Taxonomy" id="43265"/>
    <lineage>
        <taxon>Eukaryota</taxon>
        <taxon>Fungi</taxon>
        <taxon>Dikarya</taxon>
        <taxon>Ascomycota</taxon>
        <taxon>Pezizomycotina</taxon>
        <taxon>Sordariomycetes</taxon>
        <taxon>Hypocreomycetidae</taxon>
        <taxon>Hypocreales</taxon>
        <taxon>Cordycipitaceae</taxon>
        <taxon>Cordyceps</taxon>
    </lineage>
</organism>
<dbReference type="Proteomes" id="UP000315783">
    <property type="component" value="Unassembled WGS sequence"/>
</dbReference>
<comment type="caution">
    <text evidence="5">The sequence shown here is derived from an EMBL/GenBank/DDBJ whole genome shotgun (WGS) entry which is preliminary data.</text>
</comment>
<name>A0A545ULH0_9HYPO</name>
<feature type="repeat" description="ANK" evidence="3">
    <location>
        <begin position="339"/>
        <end position="371"/>
    </location>
</feature>
<keyword evidence="1" id="KW-0677">Repeat</keyword>
<keyword evidence="6" id="KW-1185">Reference proteome</keyword>
<evidence type="ECO:0000256" key="1">
    <source>
        <dbReference type="ARBA" id="ARBA00022737"/>
    </source>
</evidence>
<dbReference type="InterPro" id="IPR001810">
    <property type="entry name" value="F-box_dom"/>
</dbReference>
<dbReference type="Pfam" id="PF12796">
    <property type="entry name" value="Ank_2"/>
    <property type="match status" value="3"/>
</dbReference>
<proteinExistence type="predicted"/>
<feature type="repeat" description="ANK" evidence="3">
    <location>
        <begin position="166"/>
        <end position="199"/>
    </location>
</feature>
<dbReference type="GO" id="GO:0005737">
    <property type="term" value="C:cytoplasm"/>
    <property type="evidence" value="ECO:0007669"/>
    <property type="project" value="TreeGrafter"/>
</dbReference>
<accession>A0A545ULH0</accession>
<gene>
    <name evidence="5" type="ORF">IF1G_11059</name>
</gene>
<feature type="repeat" description="ANK" evidence="3">
    <location>
        <begin position="233"/>
        <end position="265"/>
    </location>
</feature>
<reference evidence="5 6" key="1">
    <citation type="journal article" date="2019" name="Appl. Microbiol. Biotechnol.">
        <title>Genome sequence of Isaria javanica and comparative genome analysis insights into family S53 peptidase evolution in fungal entomopathogens.</title>
        <authorList>
            <person name="Lin R."/>
            <person name="Zhang X."/>
            <person name="Xin B."/>
            <person name="Zou M."/>
            <person name="Gao Y."/>
            <person name="Qin F."/>
            <person name="Hu Q."/>
            <person name="Xie B."/>
            <person name="Cheng X."/>
        </authorList>
    </citation>
    <scope>NUCLEOTIDE SEQUENCE [LARGE SCALE GENOMIC DNA]</scope>
    <source>
        <strain evidence="5 6">IJ1G</strain>
    </source>
</reference>
<dbReference type="InterPro" id="IPR002110">
    <property type="entry name" value="Ankyrin_rpt"/>
</dbReference>
<feature type="repeat" description="ANK" evidence="3">
    <location>
        <begin position="306"/>
        <end position="338"/>
    </location>
</feature>
<dbReference type="PANTHER" id="PTHR24198:SF165">
    <property type="entry name" value="ANKYRIN REPEAT-CONTAINING PROTEIN-RELATED"/>
    <property type="match status" value="1"/>
</dbReference>
<feature type="repeat" description="ANK" evidence="3">
    <location>
        <begin position="100"/>
        <end position="132"/>
    </location>
</feature>
<feature type="repeat" description="ANK" evidence="3">
    <location>
        <begin position="133"/>
        <end position="165"/>
    </location>
</feature>
<evidence type="ECO:0000256" key="3">
    <source>
        <dbReference type="PROSITE-ProRule" id="PRU00023"/>
    </source>
</evidence>
<dbReference type="PROSITE" id="PS50297">
    <property type="entry name" value="ANK_REP_REGION"/>
    <property type="match status" value="5"/>
</dbReference>
<dbReference type="PROSITE" id="PS50088">
    <property type="entry name" value="ANK_REPEAT"/>
    <property type="match status" value="6"/>
</dbReference>
<dbReference type="AlphaFoldDB" id="A0A545ULH0"/>
<dbReference type="EMBL" id="SPUK01000029">
    <property type="protein sequence ID" value="TQV90300.1"/>
    <property type="molecule type" value="Genomic_DNA"/>
</dbReference>
<dbReference type="OrthoDB" id="4860873at2759"/>
<sequence>MRRTATSMEKAKLAPLQQLPPETILSIVEQLEDSDLAALSQVNQKISFQAGYVLSRRKLAKELAQSVEAGDIKRIQDALNSGADIDSLHKYEGKNDGEEYTYTPLQLAAHCGRMDAGEYLLDAGAQVDLANPEDDTAFHVAIDVKDLEMAKLLHERGANANRRNKDGYTPLHFAVLGDDLDLLLFLLRDCAADANVKSKREETPFMLAGCEGKMTMLMELACSVNCINEPDGQGRTALYYAVEHESKFLVKKLLDRNATVDQNPHEIDTCPLALAVRTRSVLSDDLEIFRLLHQGGGDLNKAYAGDGRTILHLAAADNRLDIVEYVLQQGVDPDQLDSDGNSALIIAVISDKPSMVKLLCENGATAHHENIFGRSALDIAEERKYHNIVAMLNQGANCH</sequence>
<dbReference type="SMART" id="SM00248">
    <property type="entry name" value="ANK"/>
    <property type="match status" value="8"/>
</dbReference>
<dbReference type="Gene3D" id="1.25.40.20">
    <property type="entry name" value="Ankyrin repeat-containing domain"/>
    <property type="match status" value="3"/>
</dbReference>
<dbReference type="PANTHER" id="PTHR24198">
    <property type="entry name" value="ANKYRIN REPEAT AND PROTEIN KINASE DOMAIN-CONTAINING PROTEIN"/>
    <property type="match status" value="1"/>
</dbReference>
<dbReference type="PROSITE" id="PS50181">
    <property type="entry name" value="FBOX"/>
    <property type="match status" value="1"/>
</dbReference>
<protein>
    <submittedName>
        <fullName evidence="5">Ankyrin repeats (3 copies) domain-containing protein</fullName>
    </submittedName>
</protein>
<feature type="domain" description="F-box" evidence="4">
    <location>
        <begin position="13"/>
        <end position="63"/>
    </location>
</feature>
<dbReference type="InterPro" id="IPR036770">
    <property type="entry name" value="Ankyrin_rpt-contain_sf"/>
</dbReference>
<evidence type="ECO:0000313" key="5">
    <source>
        <dbReference type="EMBL" id="TQV90300.1"/>
    </source>
</evidence>
<evidence type="ECO:0000256" key="2">
    <source>
        <dbReference type="ARBA" id="ARBA00023043"/>
    </source>
</evidence>
<evidence type="ECO:0000259" key="4">
    <source>
        <dbReference type="PROSITE" id="PS50181"/>
    </source>
</evidence>
<evidence type="ECO:0000313" key="6">
    <source>
        <dbReference type="Proteomes" id="UP000315783"/>
    </source>
</evidence>